<proteinExistence type="predicted"/>
<accession>K1RM90</accession>
<sequence>MIRLLSLFSGIGAFEKALQNLKVLYELVGFSEIDKFAIKSYCAIHNEEETKNLGDIKLIKTDNLKQIDFMTWRISLSRY</sequence>
<dbReference type="EMBL" id="AJWY01012511">
    <property type="protein sequence ID" value="EKC49732.1"/>
    <property type="molecule type" value="Genomic_DNA"/>
</dbReference>
<dbReference type="AlphaFoldDB" id="K1RM90"/>
<dbReference type="EMBL" id="AJWZ01006451">
    <property type="protein sequence ID" value="EKC59729.1"/>
    <property type="molecule type" value="Genomic_DNA"/>
</dbReference>
<evidence type="ECO:0000313" key="3">
    <source>
        <dbReference type="EMBL" id="EKC49732.1"/>
    </source>
</evidence>
<name>K1RM90_9ZZZZ</name>
<dbReference type="GO" id="GO:0008168">
    <property type="term" value="F:methyltransferase activity"/>
    <property type="evidence" value="ECO:0007669"/>
    <property type="project" value="UniProtKB-KW"/>
</dbReference>
<gene>
    <name evidence="3" type="ORF">LEA_18250</name>
    <name evidence="4" type="ORF">OBE_09347</name>
</gene>
<keyword evidence="2 3" id="KW-0808">Transferase</keyword>
<evidence type="ECO:0000256" key="1">
    <source>
        <dbReference type="ARBA" id="ARBA00022603"/>
    </source>
</evidence>
<evidence type="ECO:0000313" key="4">
    <source>
        <dbReference type="EMBL" id="EKC59729.1"/>
    </source>
</evidence>
<dbReference type="InterPro" id="IPR029063">
    <property type="entry name" value="SAM-dependent_MTases_sf"/>
</dbReference>
<dbReference type="GO" id="GO:0032259">
    <property type="term" value="P:methylation"/>
    <property type="evidence" value="ECO:0007669"/>
    <property type="project" value="UniProtKB-KW"/>
</dbReference>
<organism evidence="3">
    <name type="scientific">human gut metagenome</name>
    <dbReference type="NCBI Taxonomy" id="408170"/>
    <lineage>
        <taxon>unclassified sequences</taxon>
        <taxon>metagenomes</taxon>
        <taxon>organismal metagenomes</taxon>
    </lineage>
</organism>
<dbReference type="EC" id="2.1.1.-" evidence="3"/>
<dbReference type="InterPro" id="IPR001525">
    <property type="entry name" value="C5_MeTfrase"/>
</dbReference>
<reference evidence="3" key="1">
    <citation type="journal article" date="2013" name="Environ. Microbiol.">
        <title>Microbiota from the distal guts of lean and obese adolescents exhibit partial functional redundancy besides clear differences in community structure.</title>
        <authorList>
            <person name="Ferrer M."/>
            <person name="Ruiz A."/>
            <person name="Lanza F."/>
            <person name="Haange S.B."/>
            <person name="Oberbach A."/>
            <person name="Till H."/>
            <person name="Bargiela R."/>
            <person name="Campoy C."/>
            <person name="Segura M.T."/>
            <person name="Richter M."/>
            <person name="von Bergen M."/>
            <person name="Seifert J."/>
            <person name="Suarez A."/>
        </authorList>
    </citation>
    <scope>NUCLEOTIDE SEQUENCE</scope>
</reference>
<dbReference type="Gene3D" id="3.40.50.150">
    <property type="entry name" value="Vaccinia Virus protein VP39"/>
    <property type="match status" value="1"/>
</dbReference>
<dbReference type="Pfam" id="PF00145">
    <property type="entry name" value="DNA_methylase"/>
    <property type="match status" value="1"/>
</dbReference>
<dbReference type="SUPFAM" id="SSF53335">
    <property type="entry name" value="S-adenosyl-L-methionine-dependent methyltransferases"/>
    <property type="match status" value="1"/>
</dbReference>
<evidence type="ECO:0000256" key="2">
    <source>
        <dbReference type="ARBA" id="ARBA00022679"/>
    </source>
</evidence>
<keyword evidence="1 3" id="KW-0489">Methyltransferase</keyword>
<protein>
    <submittedName>
        <fullName evidence="3">Protein containing C-5 cytosine-specific DNA methylase domain protein</fullName>
        <ecNumber evidence="3">2.1.1.-</ecNumber>
    </submittedName>
</protein>
<comment type="caution">
    <text evidence="3">The sequence shown here is derived from an EMBL/GenBank/DDBJ whole genome shotgun (WGS) entry which is preliminary data.</text>
</comment>